<dbReference type="EMBL" id="SBIW01000025">
    <property type="protein sequence ID" value="RWY47453.1"/>
    <property type="molecule type" value="Genomic_DNA"/>
</dbReference>
<evidence type="ECO:0000313" key="2">
    <source>
        <dbReference type="Proteomes" id="UP000286701"/>
    </source>
</evidence>
<gene>
    <name evidence="1" type="ORF">EPL05_21840</name>
</gene>
<comment type="caution">
    <text evidence="1">The sequence shown here is derived from an EMBL/GenBank/DDBJ whole genome shotgun (WGS) entry which is preliminary data.</text>
</comment>
<evidence type="ECO:0000313" key="1">
    <source>
        <dbReference type="EMBL" id="RWY47453.1"/>
    </source>
</evidence>
<protein>
    <submittedName>
        <fullName evidence="1">Uncharacterized protein</fullName>
    </submittedName>
</protein>
<proteinExistence type="predicted"/>
<dbReference type="AlphaFoldDB" id="A0A3S3UP94"/>
<sequence length="75" mass="8962">MQIIKYMIPQDFNEWYRCITVACGIKPDRNFIEGRIQALENKTDSYTESFIQLYGKQHYENVLSWFYMAKGKVKA</sequence>
<keyword evidence="2" id="KW-1185">Reference proteome</keyword>
<name>A0A3S3UP94_9SPHI</name>
<dbReference type="OrthoDB" id="285538at2"/>
<dbReference type="RefSeq" id="WP_128536118.1">
    <property type="nucleotide sequence ID" value="NZ_SBIW01000025.1"/>
</dbReference>
<accession>A0A3S3UP94</accession>
<organism evidence="1 2">
    <name type="scientific">Mucilaginibacter gilvus</name>
    <dbReference type="NCBI Taxonomy" id="2305909"/>
    <lineage>
        <taxon>Bacteria</taxon>
        <taxon>Pseudomonadati</taxon>
        <taxon>Bacteroidota</taxon>
        <taxon>Sphingobacteriia</taxon>
        <taxon>Sphingobacteriales</taxon>
        <taxon>Sphingobacteriaceae</taxon>
        <taxon>Mucilaginibacter</taxon>
    </lineage>
</organism>
<reference evidence="1 2" key="1">
    <citation type="submission" date="2019-01" db="EMBL/GenBank/DDBJ databases">
        <title>Mucilaginibacter antarcticum sp. nov., isolated from antarctic soil.</title>
        <authorList>
            <person name="Yan Y.-Q."/>
            <person name="Du Z.-J."/>
        </authorList>
    </citation>
    <scope>NUCLEOTIDE SEQUENCE [LARGE SCALE GENOMIC DNA]</scope>
    <source>
        <strain evidence="1 2">F01003</strain>
    </source>
</reference>
<dbReference type="Proteomes" id="UP000286701">
    <property type="component" value="Unassembled WGS sequence"/>
</dbReference>